<dbReference type="EC" id="3.1.1.24" evidence="2"/>
<evidence type="ECO:0000313" key="2">
    <source>
        <dbReference type="EMBL" id="MBP2365118.1"/>
    </source>
</evidence>
<comment type="caution">
    <text evidence="2">The sequence shown here is derived from an EMBL/GenBank/DDBJ whole genome shotgun (WGS) entry which is preliminary data.</text>
</comment>
<name>A0ABS4VMG4_9PSEU</name>
<dbReference type="Gene3D" id="3.40.50.1820">
    <property type="entry name" value="alpha/beta hydrolase"/>
    <property type="match status" value="1"/>
</dbReference>
<sequence>MTATVAQGVHASGDTVVLLHSLGTDQSLWDAQAVALADAGYRVLTPESRGHGGNADPGPTNLGDWIADLHEVVTATNDPVHLAGLSMGGVQALAYTLTHPEEVRSLVLADTFAALDATSAETKIDGIRAAVTAHGMTAYARTYLDETLTVALDADRRDRLRASIAGVSAAAYLSSAEVCFRATLADRLGEVRAPTLVLVGGDDHKTPLPLSETLHRGIAGSRLTTVPGAGHLANLEAPEAFTDALLGFLAEQSTHTAVGRGPRRPC</sequence>
<organism evidence="2 3">
    <name type="scientific">Pseudonocardia parietis</name>
    <dbReference type="NCBI Taxonomy" id="570936"/>
    <lineage>
        <taxon>Bacteria</taxon>
        <taxon>Bacillati</taxon>
        <taxon>Actinomycetota</taxon>
        <taxon>Actinomycetes</taxon>
        <taxon>Pseudonocardiales</taxon>
        <taxon>Pseudonocardiaceae</taxon>
        <taxon>Pseudonocardia</taxon>
    </lineage>
</organism>
<dbReference type="EMBL" id="JAGINU010000001">
    <property type="protein sequence ID" value="MBP2365118.1"/>
    <property type="molecule type" value="Genomic_DNA"/>
</dbReference>
<dbReference type="RefSeq" id="WP_210025069.1">
    <property type="nucleotide sequence ID" value="NZ_JAGINU010000001.1"/>
</dbReference>
<keyword evidence="2" id="KW-0378">Hydrolase</keyword>
<dbReference type="InterPro" id="IPR000073">
    <property type="entry name" value="AB_hydrolase_1"/>
</dbReference>
<dbReference type="InterPro" id="IPR050266">
    <property type="entry name" value="AB_hydrolase_sf"/>
</dbReference>
<keyword evidence="3" id="KW-1185">Reference proteome</keyword>
<dbReference type="PRINTS" id="PR00111">
    <property type="entry name" value="ABHYDROLASE"/>
</dbReference>
<dbReference type="PRINTS" id="PR00412">
    <property type="entry name" value="EPOXHYDRLASE"/>
</dbReference>
<dbReference type="GO" id="GO:0047570">
    <property type="term" value="F:3-oxoadipate enol-lactonase activity"/>
    <property type="evidence" value="ECO:0007669"/>
    <property type="project" value="UniProtKB-EC"/>
</dbReference>
<dbReference type="SUPFAM" id="SSF53474">
    <property type="entry name" value="alpha/beta-Hydrolases"/>
    <property type="match status" value="1"/>
</dbReference>
<accession>A0ABS4VMG4</accession>
<feature type="domain" description="AB hydrolase-1" evidence="1">
    <location>
        <begin position="16"/>
        <end position="244"/>
    </location>
</feature>
<dbReference type="Proteomes" id="UP001519295">
    <property type="component" value="Unassembled WGS sequence"/>
</dbReference>
<evidence type="ECO:0000313" key="3">
    <source>
        <dbReference type="Proteomes" id="UP001519295"/>
    </source>
</evidence>
<reference evidence="2 3" key="1">
    <citation type="submission" date="2021-03" db="EMBL/GenBank/DDBJ databases">
        <title>Sequencing the genomes of 1000 actinobacteria strains.</title>
        <authorList>
            <person name="Klenk H.-P."/>
        </authorList>
    </citation>
    <scope>NUCLEOTIDE SEQUENCE [LARGE SCALE GENOMIC DNA]</scope>
    <source>
        <strain evidence="2 3">DSM 45256</strain>
    </source>
</reference>
<proteinExistence type="predicted"/>
<evidence type="ECO:0000259" key="1">
    <source>
        <dbReference type="Pfam" id="PF12697"/>
    </source>
</evidence>
<dbReference type="InterPro" id="IPR029058">
    <property type="entry name" value="AB_hydrolase_fold"/>
</dbReference>
<dbReference type="Pfam" id="PF12697">
    <property type="entry name" value="Abhydrolase_6"/>
    <property type="match status" value="1"/>
</dbReference>
<gene>
    <name evidence="2" type="ORF">JOF36_000814</name>
</gene>
<dbReference type="InterPro" id="IPR000639">
    <property type="entry name" value="Epox_hydrolase-like"/>
</dbReference>
<protein>
    <submittedName>
        <fullName evidence="2">3-oxoadipate enol-lactonase</fullName>
        <ecNumber evidence="2">3.1.1.24</ecNumber>
    </submittedName>
</protein>
<dbReference type="PANTHER" id="PTHR43798">
    <property type="entry name" value="MONOACYLGLYCEROL LIPASE"/>
    <property type="match status" value="1"/>
</dbReference>